<dbReference type="InterPro" id="IPR050790">
    <property type="entry name" value="ExbB/TolQ_transport"/>
</dbReference>
<accession>A0A1Y6D9C5</accession>
<dbReference type="Pfam" id="PF01618">
    <property type="entry name" value="MotA_ExbB"/>
    <property type="match status" value="1"/>
</dbReference>
<evidence type="ECO:0000256" key="1">
    <source>
        <dbReference type="ARBA" id="ARBA00004651"/>
    </source>
</evidence>
<protein>
    <submittedName>
        <fullName evidence="9">Biopolymer transport protein ExbB</fullName>
    </submittedName>
</protein>
<evidence type="ECO:0000256" key="5">
    <source>
        <dbReference type="ARBA" id="ARBA00023136"/>
    </source>
</evidence>
<feature type="transmembrane region" description="Helical" evidence="7">
    <location>
        <begin position="12"/>
        <end position="31"/>
    </location>
</feature>
<keyword evidence="2" id="KW-1003">Cell membrane</keyword>
<reference evidence="9 10" key="1">
    <citation type="submission" date="2016-12" db="EMBL/GenBank/DDBJ databases">
        <authorList>
            <person name="Song W.-J."/>
            <person name="Kurnit D.M."/>
        </authorList>
    </citation>
    <scope>NUCLEOTIDE SEQUENCE [LARGE SCALE GENOMIC DNA]</scope>
    <source>
        <strain evidence="9 10">175</strain>
    </source>
</reference>
<evidence type="ECO:0000256" key="2">
    <source>
        <dbReference type="ARBA" id="ARBA00022475"/>
    </source>
</evidence>
<evidence type="ECO:0000256" key="3">
    <source>
        <dbReference type="ARBA" id="ARBA00022692"/>
    </source>
</evidence>
<keyword evidence="6" id="KW-0653">Protein transport</keyword>
<keyword evidence="10" id="KW-1185">Reference proteome</keyword>
<dbReference type="STRING" id="1760988.SAMN02949497_3750"/>
<evidence type="ECO:0000256" key="4">
    <source>
        <dbReference type="ARBA" id="ARBA00022989"/>
    </source>
</evidence>
<keyword evidence="3 7" id="KW-0812">Transmembrane</keyword>
<dbReference type="OrthoDB" id="4045at2"/>
<evidence type="ECO:0000313" key="9">
    <source>
        <dbReference type="EMBL" id="SMF96355.1"/>
    </source>
</evidence>
<dbReference type="RefSeq" id="WP_085215250.1">
    <property type="nucleotide sequence ID" value="NZ_FXAM01000001.1"/>
</dbReference>
<evidence type="ECO:0000256" key="7">
    <source>
        <dbReference type="SAM" id="Phobius"/>
    </source>
</evidence>
<name>A0A1Y6D9C5_9GAMM</name>
<keyword evidence="6" id="KW-0813">Transport</keyword>
<feature type="transmembrane region" description="Helical" evidence="7">
    <location>
        <begin position="155"/>
        <end position="176"/>
    </location>
</feature>
<feature type="transmembrane region" description="Helical" evidence="7">
    <location>
        <begin position="119"/>
        <end position="143"/>
    </location>
</feature>
<dbReference type="GO" id="GO:0005886">
    <property type="term" value="C:plasma membrane"/>
    <property type="evidence" value="ECO:0007669"/>
    <property type="project" value="UniProtKB-SubCell"/>
</dbReference>
<organism evidence="9 10">
    <name type="scientific">Methylomagnum ishizawai</name>
    <dbReference type="NCBI Taxonomy" id="1760988"/>
    <lineage>
        <taxon>Bacteria</taxon>
        <taxon>Pseudomonadati</taxon>
        <taxon>Pseudomonadota</taxon>
        <taxon>Gammaproteobacteria</taxon>
        <taxon>Methylococcales</taxon>
        <taxon>Methylococcaceae</taxon>
        <taxon>Methylomagnum</taxon>
    </lineage>
</organism>
<evidence type="ECO:0000313" key="10">
    <source>
        <dbReference type="Proteomes" id="UP000192923"/>
    </source>
</evidence>
<dbReference type="GO" id="GO:0017038">
    <property type="term" value="P:protein import"/>
    <property type="evidence" value="ECO:0007669"/>
    <property type="project" value="TreeGrafter"/>
</dbReference>
<dbReference type="PANTHER" id="PTHR30625">
    <property type="entry name" value="PROTEIN TOLQ"/>
    <property type="match status" value="1"/>
</dbReference>
<keyword evidence="4 7" id="KW-1133">Transmembrane helix</keyword>
<dbReference type="EMBL" id="FXAM01000001">
    <property type="protein sequence ID" value="SMF96355.1"/>
    <property type="molecule type" value="Genomic_DNA"/>
</dbReference>
<comment type="similarity">
    <text evidence="6">Belongs to the exbB/tolQ family.</text>
</comment>
<dbReference type="AlphaFoldDB" id="A0A1Y6D9C5"/>
<dbReference type="InterPro" id="IPR002898">
    <property type="entry name" value="MotA_ExbB_proton_chnl"/>
</dbReference>
<proteinExistence type="inferred from homology"/>
<dbReference type="Proteomes" id="UP000192923">
    <property type="component" value="Unassembled WGS sequence"/>
</dbReference>
<evidence type="ECO:0000259" key="8">
    <source>
        <dbReference type="Pfam" id="PF01618"/>
    </source>
</evidence>
<keyword evidence="5 7" id="KW-0472">Membrane</keyword>
<comment type="subcellular location">
    <subcellularLocation>
        <location evidence="1">Cell membrane</location>
        <topology evidence="1">Multi-pass membrane protein</topology>
    </subcellularLocation>
    <subcellularLocation>
        <location evidence="6">Membrane</location>
        <topology evidence="6">Multi-pass membrane protein</topology>
    </subcellularLocation>
</comment>
<evidence type="ECO:0000256" key="6">
    <source>
        <dbReference type="RuleBase" id="RU004057"/>
    </source>
</evidence>
<gene>
    <name evidence="9" type="ORF">SAMN02949497_3750</name>
</gene>
<feature type="domain" description="MotA/TolQ/ExbB proton channel" evidence="8">
    <location>
        <begin position="69"/>
        <end position="188"/>
    </location>
</feature>
<dbReference type="PANTHER" id="PTHR30625:SF11">
    <property type="entry name" value="MOTA_TOLQ_EXBB PROTON CHANNEL DOMAIN-CONTAINING PROTEIN"/>
    <property type="match status" value="1"/>
</dbReference>
<sequence length="206" mass="22438">MFEIITSGGWMMWPIIACSVLALAIVVERLWTLRPQRIVPPHLVNHVWGLYRKHQFDTMQLRALRMGSPLGAVLAAALASHGQGRAAMMESAEQTGRQVVHELERYLNALGTIASVSPYLGLLGSVLGMIKVFSTFSVAGGIGNPARLAGGISEILVATAAGLAVAIPSLIFHRFFQGRVTDYAVRMEEETQRLIDAIHAAREDDH</sequence>